<gene>
    <name evidence="2" type="ORF">AKO1_001319</name>
</gene>
<comment type="caution">
    <text evidence="2">The sequence shown here is derived from an EMBL/GenBank/DDBJ whole genome shotgun (WGS) entry which is preliminary data.</text>
</comment>
<dbReference type="EMBL" id="JAOPGA020001294">
    <property type="protein sequence ID" value="KAL0487002.1"/>
    <property type="molecule type" value="Genomic_DNA"/>
</dbReference>
<evidence type="ECO:0000313" key="2">
    <source>
        <dbReference type="EMBL" id="KAL0487002.1"/>
    </source>
</evidence>
<sequence>MTSDGALPNNFEDMKCEYEMLQFELLGLTDKISDTRLSEMFRDRENLGTLLDGAPKPKTPILDVVPKPKTSILDEIVIRPKDIMRRICYGFMMFSRKIAPIVRQVAISVMAAFLVNFIHKKYNERRCIERSVLAIRKHVKL</sequence>
<keyword evidence="1" id="KW-1133">Transmembrane helix</keyword>
<organism evidence="2 3">
    <name type="scientific">Acrasis kona</name>
    <dbReference type="NCBI Taxonomy" id="1008807"/>
    <lineage>
        <taxon>Eukaryota</taxon>
        <taxon>Discoba</taxon>
        <taxon>Heterolobosea</taxon>
        <taxon>Tetramitia</taxon>
        <taxon>Eutetramitia</taxon>
        <taxon>Acrasidae</taxon>
        <taxon>Acrasis</taxon>
    </lineage>
</organism>
<reference evidence="2 3" key="1">
    <citation type="submission" date="2024-03" db="EMBL/GenBank/DDBJ databases">
        <title>The Acrasis kona genome and developmental transcriptomes reveal deep origins of eukaryotic multicellular pathways.</title>
        <authorList>
            <person name="Sheikh S."/>
            <person name="Fu C.-J."/>
            <person name="Brown M.W."/>
            <person name="Baldauf S.L."/>
        </authorList>
    </citation>
    <scope>NUCLEOTIDE SEQUENCE [LARGE SCALE GENOMIC DNA]</scope>
    <source>
        <strain evidence="2 3">ATCC MYA-3509</strain>
    </source>
</reference>
<keyword evidence="3" id="KW-1185">Reference proteome</keyword>
<protein>
    <submittedName>
        <fullName evidence="2">TotZ</fullName>
    </submittedName>
</protein>
<dbReference type="AlphaFoldDB" id="A0AAW2ZCG1"/>
<dbReference type="Proteomes" id="UP001431209">
    <property type="component" value="Unassembled WGS sequence"/>
</dbReference>
<keyword evidence="1" id="KW-0812">Transmembrane</keyword>
<keyword evidence="1" id="KW-0472">Membrane</keyword>
<name>A0AAW2ZCG1_9EUKA</name>
<evidence type="ECO:0000256" key="1">
    <source>
        <dbReference type="SAM" id="Phobius"/>
    </source>
</evidence>
<accession>A0AAW2ZCG1</accession>
<proteinExistence type="predicted"/>
<feature type="transmembrane region" description="Helical" evidence="1">
    <location>
        <begin position="101"/>
        <end position="118"/>
    </location>
</feature>
<evidence type="ECO:0000313" key="3">
    <source>
        <dbReference type="Proteomes" id="UP001431209"/>
    </source>
</evidence>